<dbReference type="CDD" id="cd05233">
    <property type="entry name" value="SDR_c"/>
    <property type="match status" value="1"/>
</dbReference>
<evidence type="ECO:0000313" key="4">
    <source>
        <dbReference type="EMBL" id="KIM96629.1"/>
    </source>
</evidence>
<evidence type="ECO:0000256" key="1">
    <source>
        <dbReference type="ARBA" id="ARBA00006484"/>
    </source>
</evidence>
<dbReference type="AlphaFoldDB" id="A0A0C3GZR9"/>
<reference evidence="5" key="2">
    <citation type="submission" date="2015-01" db="EMBL/GenBank/DDBJ databases">
        <title>Evolutionary Origins and Diversification of the Mycorrhizal Mutualists.</title>
        <authorList>
            <consortium name="DOE Joint Genome Institute"/>
            <consortium name="Mycorrhizal Genomics Consortium"/>
            <person name="Kohler A."/>
            <person name="Kuo A."/>
            <person name="Nagy L.G."/>
            <person name="Floudas D."/>
            <person name="Copeland A."/>
            <person name="Barry K.W."/>
            <person name="Cichocki N."/>
            <person name="Veneault-Fourrey C."/>
            <person name="LaButti K."/>
            <person name="Lindquist E.A."/>
            <person name="Lipzen A."/>
            <person name="Lundell T."/>
            <person name="Morin E."/>
            <person name="Murat C."/>
            <person name="Riley R."/>
            <person name="Ohm R."/>
            <person name="Sun H."/>
            <person name="Tunlid A."/>
            <person name="Henrissat B."/>
            <person name="Grigoriev I.V."/>
            <person name="Hibbett D.S."/>
            <person name="Martin F."/>
        </authorList>
    </citation>
    <scope>NUCLEOTIDE SEQUENCE [LARGE SCALE GENOMIC DNA]</scope>
    <source>
        <strain evidence="5">Zn</strain>
    </source>
</reference>
<dbReference type="PANTHER" id="PTHR48107">
    <property type="entry name" value="NADPH-DEPENDENT ALDEHYDE REDUCTASE-LIKE PROTEIN, CHLOROPLASTIC-RELATED"/>
    <property type="match status" value="1"/>
</dbReference>
<organism evidence="4 5">
    <name type="scientific">Oidiodendron maius (strain Zn)</name>
    <dbReference type="NCBI Taxonomy" id="913774"/>
    <lineage>
        <taxon>Eukaryota</taxon>
        <taxon>Fungi</taxon>
        <taxon>Dikarya</taxon>
        <taxon>Ascomycota</taxon>
        <taxon>Pezizomycotina</taxon>
        <taxon>Leotiomycetes</taxon>
        <taxon>Leotiomycetes incertae sedis</taxon>
        <taxon>Myxotrichaceae</taxon>
        <taxon>Oidiodendron</taxon>
    </lineage>
</organism>
<protein>
    <submittedName>
        <fullName evidence="4">Uncharacterized protein</fullName>
    </submittedName>
</protein>
<dbReference type="PROSITE" id="PS00061">
    <property type="entry name" value="ADH_SHORT"/>
    <property type="match status" value="1"/>
</dbReference>
<evidence type="ECO:0000256" key="3">
    <source>
        <dbReference type="ARBA" id="ARBA00023002"/>
    </source>
</evidence>
<dbReference type="FunFam" id="3.40.50.720:FF:000084">
    <property type="entry name" value="Short-chain dehydrogenase reductase"/>
    <property type="match status" value="1"/>
</dbReference>
<dbReference type="Pfam" id="PF13561">
    <property type="entry name" value="adh_short_C2"/>
    <property type="match status" value="1"/>
</dbReference>
<sequence length="263" mass="27688">MAGDNLSLAGKVAIITGSGRENGIGSAIALALARNGASVTLNYISESSGPRAATVAKKIQEVGSKATVIQANVDTPEGAAKLVQGTLNAFATDHIDILVNNASYALYGPSFLTSAADVEKTFRTNVLGPFFLVQSTVPHMPRGSRIINIGSVMSKLGFDMMPAYSASKAAMDSLTFSWAAEFGRSRGITVNTVAPGPVATDIMRMIENPVEDPNIRRLLDLTQLEERLGTIEEIADAVLLLVSDKSRWITGQYISVSGGITGL</sequence>
<dbReference type="SUPFAM" id="SSF51735">
    <property type="entry name" value="NAD(P)-binding Rossmann-fold domains"/>
    <property type="match status" value="1"/>
</dbReference>
<dbReference type="Gene3D" id="3.40.50.720">
    <property type="entry name" value="NAD(P)-binding Rossmann-like Domain"/>
    <property type="match status" value="1"/>
</dbReference>
<evidence type="ECO:0000256" key="2">
    <source>
        <dbReference type="ARBA" id="ARBA00022857"/>
    </source>
</evidence>
<dbReference type="GO" id="GO:0009688">
    <property type="term" value="P:abscisic acid biosynthetic process"/>
    <property type="evidence" value="ECO:0007669"/>
    <property type="project" value="UniProtKB-ARBA"/>
</dbReference>
<dbReference type="PRINTS" id="PR00080">
    <property type="entry name" value="SDRFAMILY"/>
</dbReference>
<dbReference type="InParanoid" id="A0A0C3GZR9"/>
<dbReference type="OrthoDB" id="47007at2759"/>
<name>A0A0C3GZR9_OIDMZ</name>
<dbReference type="PRINTS" id="PR00081">
    <property type="entry name" value="GDHRDH"/>
</dbReference>
<accession>A0A0C3GZR9</accession>
<keyword evidence="5" id="KW-1185">Reference proteome</keyword>
<dbReference type="HOGENOM" id="CLU_010194_1_3_1"/>
<keyword evidence="3" id="KW-0560">Oxidoreductase</keyword>
<dbReference type="GO" id="GO:0016614">
    <property type="term" value="F:oxidoreductase activity, acting on CH-OH group of donors"/>
    <property type="evidence" value="ECO:0007669"/>
    <property type="project" value="UniProtKB-ARBA"/>
</dbReference>
<keyword evidence="2" id="KW-0521">NADP</keyword>
<dbReference type="InterPro" id="IPR020904">
    <property type="entry name" value="Sc_DH/Rdtase_CS"/>
</dbReference>
<proteinExistence type="inferred from homology"/>
<comment type="similarity">
    <text evidence="1">Belongs to the short-chain dehydrogenases/reductases (SDR) family.</text>
</comment>
<reference evidence="4 5" key="1">
    <citation type="submission" date="2014-04" db="EMBL/GenBank/DDBJ databases">
        <authorList>
            <consortium name="DOE Joint Genome Institute"/>
            <person name="Kuo A."/>
            <person name="Martino E."/>
            <person name="Perotto S."/>
            <person name="Kohler A."/>
            <person name="Nagy L.G."/>
            <person name="Floudas D."/>
            <person name="Copeland A."/>
            <person name="Barry K.W."/>
            <person name="Cichocki N."/>
            <person name="Veneault-Fourrey C."/>
            <person name="LaButti K."/>
            <person name="Lindquist E.A."/>
            <person name="Lipzen A."/>
            <person name="Lundell T."/>
            <person name="Morin E."/>
            <person name="Murat C."/>
            <person name="Sun H."/>
            <person name="Tunlid A."/>
            <person name="Henrissat B."/>
            <person name="Grigoriev I.V."/>
            <person name="Hibbett D.S."/>
            <person name="Martin F."/>
            <person name="Nordberg H.P."/>
            <person name="Cantor M.N."/>
            <person name="Hua S.X."/>
        </authorList>
    </citation>
    <scope>NUCLEOTIDE SEQUENCE [LARGE SCALE GENOMIC DNA]</scope>
    <source>
        <strain evidence="4 5">Zn</strain>
    </source>
</reference>
<evidence type="ECO:0000313" key="5">
    <source>
        <dbReference type="Proteomes" id="UP000054321"/>
    </source>
</evidence>
<dbReference type="STRING" id="913774.A0A0C3GZR9"/>
<dbReference type="InterPro" id="IPR036291">
    <property type="entry name" value="NAD(P)-bd_dom_sf"/>
</dbReference>
<gene>
    <name evidence="4" type="ORF">OIDMADRAFT_106055</name>
</gene>
<dbReference type="InterPro" id="IPR002347">
    <property type="entry name" value="SDR_fam"/>
</dbReference>
<dbReference type="EMBL" id="KN832884">
    <property type="protein sequence ID" value="KIM96629.1"/>
    <property type="molecule type" value="Genomic_DNA"/>
</dbReference>
<dbReference type="Proteomes" id="UP000054321">
    <property type="component" value="Unassembled WGS sequence"/>
</dbReference>